<reference evidence="2 3" key="1">
    <citation type="journal article" date="2017" name="BMC Genomics">
        <title>Chromosome level assembly and secondary metabolite potential of the parasitic fungus Cordyceps militaris.</title>
        <authorList>
            <person name="Kramer G.J."/>
            <person name="Nodwell J.R."/>
        </authorList>
    </citation>
    <scope>NUCLEOTIDE SEQUENCE [LARGE SCALE GENOMIC DNA]</scope>
    <source>
        <strain evidence="2 3">ATCC 34164</strain>
    </source>
</reference>
<evidence type="ECO:0000313" key="2">
    <source>
        <dbReference type="EMBL" id="ATY65361.1"/>
    </source>
</evidence>
<sequence length="136" mass="14536">MGQFQLHGDQLPVSLVMGTAKTQVPVLTQPAFPQPAPAAQTRPRAPPWLLLQGFGACRTVSNLWGSIDHVHVQEQQKTSKTHAHPKSSFRAVPRASVQPAGKGAILGQNWGNNSTQTTAASEETISNPSLTRGARI</sequence>
<dbReference type="EMBL" id="CP023326">
    <property type="protein sequence ID" value="ATY65361.1"/>
    <property type="molecule type" value="Genomic_DNA"/>
</dbReference>
<evidence type="ECO:0000256" key="1">
    <source>
        <dbReference type="SAM" id="MobiDB-lite"/>
    </source>
</evidence>
<name>A0A2H4SQG6_CORMI</name>
<feature type="compositionally biased region" description="Polar residues" evidence="1">
    <location>
        <begin position="109"/>
        <end position="130"/>
    </location>
</feature>
<protein>
    <submittedName>
        <fullName evidence="2">Uncharacterized protein</fullName>
    </submittedName>
</protein>
<dbReference type="VEuPathDB" id="FungiDB:A9K55_002169"/>
<feature type="region of interest" description="Disordered" evidence="1">
    <location>
        <begin position="75"/>
        <end position="136"/>
    </location>
</feature>
<accession>A0A2H4SQG6</accession>
<dbReference type="VEuPathDB" id="FungiDB:CCM_09646"/>
<evidence type="ECO:0000313" key="3">
    <source>
        <dbReference type="Proteomes" id="UP000323067"/>
    </source>
</evidence>
<proteinExistence type="predicted"/>
<gene>
    <name evidence="2" type="ORF">A9K55_002169</name>
</gene>
<organism evidence="2 3">
    <name type="scientific">Cordyceps militaris</name>
    <name type="common">Caterpillar fungus</name>
    <name type="synonym">Clavaria militaris</name>
    <dbReference type="NCBI Taxonomy" id="73501"/>
    <lineage>
        <taxon>Eukaryota</taxon>
        <taxon>Fungi</taxon>
        <taxon>Dikarya</taxon>
        <taxon>Ascomycota</taxon>
        <taxon>Pezizomycotina</taxon>
        <taxon>Sordariomycetes</taxon>
        <taxon>Hypocreomycetidae</taxon>
        <taxon>Hypocreales</taxon>
        <taxon>Cordycipitaceae</taxon>
        <taxon>Cordyceps</taxon>
    </lineage>
</organism>
<dbReference type="Proteomes" id="UP000323067">
    <property type="component" value="Chromosome iii"/>
</dbReference>
<dbReference type="AlphaFoldDB" id="A0A2H4SQG6"/>